<keyword evidence="2" id="KW-1185">Reference proteome</keyword>
<protein>
    <submittedName>
        <fullName evidence="1">Uncharacterized protein</fullName>
    </submittedName>
</protein>
<evidence type="ECO:0000313" key="2">
    <source>
        <dbReference type="Proteomes" id="UP000295468"/>
    </source>
</evidence>
<evidence type="ECO:0000313" key="1">
    <source>
        <dbReference type="EMBL" id="TDQ32295.1"/>
    </source>
</evidence>
<reference evidence="1 2" key="1">
    <citation type="submission" date="2019-03" db="EMBL/GenBank/DDBJ databases">
        <title>Genomic Encyclopedia of Archaeal and Bacterial Type Strains, Phase II (KMG-II): from individual species to whole genera.</title>
        <authorList>
            <person name="Goeker M."/>
        </authorList>
    </citation>
    <scope>NUCLEOTIDE SEQUENCE [LARGE SCALE GENOMIC DNA]</scope>
    <source>
        <strain evidence="1 2">DSM 18435</strain>
    </source>
</reference>
<comment type="caution">
    <text evidence="1">The sequence shown here is derived from an EMBL/GenBank/DDBJ whole genome shotgun (WGS) entry which is preliminary data.</text>
</comment>
<proteinExistence type="predicted"/>
<gene>
    <name evidence="1" type="ORF">CLV82_0118</name>
</gene>
<sequence>MVNLNMKLPFFFMLKLEILSAIRHFIPVFPGQDQFPRLVSTDESRKALIEITGDP</sequence>
<dbReference type="Proteomes" id="UP000295468">
    <property type="component" value="Unassembled WGS sequence"/>
</dbReference>
<dbReference type="EMBL" id="SNYI01000001">
    <property type="protein sequence ID" value="TDQ32295.1"/>
    <property type="molecule type" value="Genomic_DNA"/>
</dbReference>
<accession>A0A4R6TM75</accession>
<name>A0A4R6TM75_9FLAO</name>
<organism evidence="1 2">
    <name type="scientific">Zeaxanthinibacter enoshimensis</name>
    <dbReference type="NCBI Taxonomy" id="392009"/>
    <lineage>
        <taxon>Bacteria</taxon>
        <taxon>Pseudomonadati</taxon>
        <taxon>Bacteroidota</taxon>
        <taxon>Flavobacteriia</taxon>
        <taxon>Flavobacteriales</taxon>
        <taxon>Flavobacteriaceae</taxon>
        <taxon>Zeaxanthinibacter</taxon>
    </lineage>
</organism>
<dbReference type="AlphaFoldDB" id="A0A4R6TM75"/>